<protein>
    <submittedName>
        <fullName evidence="2">Uncharacterized protein</fullName>
    </submittedName>
</protein>
<dbReference type="Proteomes" id="UP000199361">
    <property type="component" value="Unassembled WGS sequence"/>
</dbReference>
<dbReference type="RefSeq" id="WP_091093989.1">
    <property type="nucleotide sequence ID" value="NZ_FOHX01000027.1"/>
</dbReference>
<keyword evidence="1" id="KW-0812">Transmembrane</keyword>
<keyword evidence="1" id="KW-0472">Membrane</keyword>
<keyword evidence="3" id="KW-1185">Reference proteome</keyword>
<keyword evidence="1" id="KW-1133">Transmembrane helix</keyword>
<feature type="transmembrane region" description="Helical" evidence="1">
    <location>
        <begin position="32"/>
        <end position="52"/>
    </location>
</feature>
<gene>
    <name evidence="2" type="ORF">SAMN05421811_12711</name>
</gene>
<evidence type="ECO:0000313" key="3">
    <source>
        <dbReference type="Proteomes" id="UP000199361"/>
    </source>
</evidence>
<reference evidence="2 3" key="1">
    <citation type="submission" date="2016-10" db="EMBL/GenBank/DDBJ databases">
        <authorList>
            <person name="de Groot N.N."/>
        </authorList>
    </citation>
    <scope>NUCLEOTIDE SEQUENCE [LARGE SCALE GENOMIC DNA]</scope>
    <source>
        <strain evidence="2 3">CGMCC 4.5598</strain>
    </source>
</reference>
<proteinExistence type="predicted"/>
<name>A0A1I0LTJ1_9ACTN</name>
<feature type="transmembrane region" description="Helical" evidence="1">
    <location>
        <begin position="6"/>
        <end position="25"/>
    </location>
</feature>
<dbReference type="EMBL" id="FOHX01000027">
    <property type="protein sequence ID" value="SEU46359.1"/>
    <property type="molecule type" value="Genomic_DNA"/>
</dbReference>
<sequence length="79" mass="8512">MNQPGVIWTCIIAAAALAVLLAVHADRFAPAALALAGVLALFATATTVHAVVRPAERRPLDEAYARSYDRVSRRLTRSR</sequence>
<dbReference type="AlphaFoldDB" id="A0A1I0LTJ1"/>
<evidence type="ECO:0000256" key="1">
    <source>
        <dbReference type="SAM" id="Phobius"/>
    </source>
</evidence>
<evidence type="ECO:0000313" key="2">
    <source>
        <dbReference type="EMBL" id="SEU46359.1"/>
    </source>
</evidence>
<organism evidence="2 3">
    <name type="scientific">Nonomuraea wenchangensis</name>
    <dbReference type="NCBI Taxonomy" id="568860"/>
    <lineage>
        <taxon>Bacteria</taxon>
        <taxon>Bacillati</taxon>
        <taxon>Actinomycetota</taxon>
        <taxon>Actinomycetes</taxon>
        <taxon>Streptosporangiales</taxon>
        <taxon>Streptosporangiaceae</taxon>
        <taxon>Nonomuraea</taxon>
    </lineage>
</organism>
<accession>A0A1I0LTJ1</accession>